<gene>
    <name evidence="1" type="ORF">K0O64_07320</name>
</gene>
<evidence type="ECO:0000313" key="1">
    <source>
        <dbReference type="EMBL" id="QYL18323.1"/>
    </source>
</evidence>
<reference evidence="1 2" key="1">
    <citation type="submission" date="2021-07" db="EMBL/GenBank/DDBJ databases">
        <title>Whole genome sequencing of non-tuberculosis mycobacteria type-strains.</title>
        <authorList>
            <person name="Igarashi Y."/>
            <person name="Osugi A."/>
            <person name="Mitarai S."/>
        </authorList>
    </citation>
    <scope>NUCLEOTIDE SEQUENCE [LARGE SCALE GENOMIC DNA]</scope>
    <source>
        <strain evidence="1 2">JCM 16370</strain>
    </source>
</reference>
<organism evidence="1 2">
    <name type="scientific">Mycolicibacterium pallens</name>
    <dbReference type="NCBI Taxonomy" id="370524"/>
    <lineage>
        <taxon>Bacteria</taxon>
        <taxon>Bacillati</taxon>
        <taxon>Actinomycetota</taxon>
        <taxon>Actinomycetes</taxon>
        <taxon>Mycobacteriales</taxon>
        <taxon>Mycobacteriaceae</taxon>
        <taxon>Mycolicibacterium</taxon>
    </lineage>
</organism>
<accession>A0ABX8VQG3</accession>
<name>A0ABX8VQG3_9MYCO</name>
<dbReference type="Proteomes" id="UP000825367">
    <property type="component" value="Chromosome"/>
</dbReference>
<dbReference type="RefSeq" id="WP_096310567.1">
    <property type="nucleotide sequence ID" value="NZ_BAAAVX010000007.1"/>
</dbReference>
<dbReference type="EMBL" id="CP080333">
    <property type="protein sequence ID" value="QYL18323.1"/>
    <property type="molecule type" value="Genomic_DNA"/>
</dbReference>
<keyword evidence="2" id="KW-1185">Reference proteome</keyword>
<protein>
    <submittedName>
        <fullName evidence="1">Uncharacterized protein</fullName>
    </submittedName>
</protein>
<sequence length="158" mass="17075">MPLSDTARVIVDGRRYLRPDDRVNENFISGLRVHVPAGRDVRAIDADVRADLEAGLPLLALTAAAASSVTAALRPAGQNSGLGRLVPFEKLPWSTERPPSLHAGLQPWDPSDISAFSSTVGRERAVTLSYHDTVHDPRLLREAAEAIRTDPIRLLAGT</sequence>
<proteinExistence type="predicted"/>
<evidence type="ECO:0000313" key="2">
    <source>
        <dbReference type="Proteomes" id="UP000825367"/>
    </source>
</evidence>